<dbReference type="RefSeq" id="XP_003671820.1">
    <property type="nucleotide sequence ID" value="XM_003671772.1"/>
</dbReference>
<dbReference type="GeneID" id="11496107"/>
<keyword evidence="3" id="KW-1185">Reference proteome</keyword>
<reference evidence="2 3" key="1">
    <citation type="journal article" date="2011" name="Proc. Natl. Acad. Sci. U.S.A.">
        <title>Evolutionary erosion of yeast sex chromosomes by mating-type switching accidents.</title>
        <authorList>
            <person name="Gordon J.L."/>
            <person name="Armisen D."/>
            <person name="Proux-Wera E."/>
            <person name="Oheigeartaigh S.S."/>
            <person name="Byrne K.P."/>
            <person name="Wolfe K.H."/>
        </authorList>
    </citation>
    <scope>NUCLEOTIDE SEQUENCE [LARGE SCALE GENOMIC DNA]</scope>
    <source>
        <strain evidence="3">ATCC 10597 / BCRC 20456 / CBS 421 / NBRC 0211 / NRRL Y-12639</strain>
    </source>
</reference>
<evidence type="ECO:0000313" key="3">
    <source>
        <dbReference type="Proteomes" id="UP000000689"/>
    </source>
</evidence>
<feature type="signal peptide" evidence="1">
    <location>
        <begin position="1"/>
        <end position="19"/>
    </location>
</feature>
<protein>
    <recommendedName>
        <fullName evidence="4">Transmembrane protein</fullName>
    </recommendedName>
</protein>
<evidence type="ECO:0008006" key="4">
    <source>
        <dbReference type="Google" id="ProtNLM"/>
    </source>
</evidence>
<evidence type="ECO:0000313" key="2">
    <source>
        <dbReference type="EMBL" id="CCD26577.1"/>
    </source>
</evidence>
<proteinExistence type="predicted"/>
<gene>
    <name evidence="2" type="primary">NDAI0H04040</name>
    <name evidence="2" type="ordered locus">NDAI_0H04040</name>
</gene>
<dbReference type="EMBL" id="HE580274">
    <property type="protein sequence ID" value="CCD26577.1"/>
    <property type="molecule type" value="Genomic_DNA"/>
</dbReference>
<organism evidence="2 3">
    <name type="scientific">Naumovozyma dairenensis (strain ATCC 10597 / BCRC 20456 / CBS 421 / NBRC 0211 / NRRL Y-12639)</name>
    <name type="common">Saccharomyces dairenensis</name>
    <dbReference type="NCBI Taxonomy" id="1071378"/>
    <lineage>
        <taxon>Eukaryota</taxon>
        <taxon>Fungi</taxon>
        <taxon>Dikarya</taxon>
        <taxon>Ascomycota</taxon>
        <taxon>Saccharomycotina</taxon>
        <taxon>Saccharomycetes</taxon>
        <taxon>Saccharomycetales</taxon>
        <taxon>Saccharomycetaceae</taxon>
        <taxon>Naumovozyma</taxon>
    </lineage>
</organism>
<accession>G0WFL6</accession>
<dbReference type="AlphaFoldDB" id="G0WFL6"/>
<feature type="chain" id="PRO_5003410968" description="Transmembrane protein" evidence="1">
    <location>
        <begin position="20"/>
        <end position="271"/>
    </location>
</feature>
<keyword evidence="1" id="KW-0732">Signal</keyword>
<evidence type="ECO:0000256" key="1">
    <source>
        <dbReference type="SAM" id="SignalP"/>
    </source>
</evidence>
<dbReference type="eggNOG" id="ENOG502SY8X">
    <property type="taxonomic scope" value="Eukaryota"/>
</dbReference>
<dbReference type="KEGG" id="ndi:NDAI_0H04040"/>
<sequence length="271" mass="30332">MNLLTPYSLTALLAVASLADMLQVQEEKDSNSSVSILEKRTFPYFAYFMTSIRSVIAYFNVPEPITVKLVWWEALVAGDGSLIDMVTYIENACRSCMLNHKYAPVGSCKDDTTATVKSILQNSLIGFIGWYLPKLIAFIPNLNRSDKKYPNPLVSFLEKGAFMLYTYALAGIKKLFGYFTRPLPIWVKTGWWAAFVIADGIIFGRATQIENAYNSCGVKYKDLPGGSCQDDILIVVHGIVEIFVLAVMVRNLPKLIDLIRKKYRTSHGAAK</sequence>
<dbReference type="HOGENOM" id="CLU_918572_0_0_1"/>
<name>G0WFL6_NAUDC</name>
<dbReference type="Proteomes" id="UP000000689">
    <property type="component" value="Chromosome 8"/>
</dbReference>
<dbReference type="OrthoDB" id="4068483at2759"/>